<dbReference type="AlphaFoldDB" id="A0AAD7I188"/>
<evidence type="ECO:0000313" key="2">
    <source>
        <dbReference type="EMBL" id="KAJ7732745.1"/>
    </source>
</evidence>
<protein>
    <submittedName>
        <fullName evidence="2">Uncharacterized protein</fullName>
    </submittedName>
</protein>
<organism evidence="2 3">
    <name type="scientific">Mycena maculata</name>
    <dbReference type="NCBI Taxonomy" id="230809"/>
    <lineage>
        <taxon>Eukaryota</taxon>
        <taxon>Fungi</taxon>
        <taxon>Dikarya</taxon>
        <taxon>Basidiomycota</taxon>
        <taxon>Agaricomycotina</taxon>
        <taxon>Agaricomycetes</taxon>
        <taxon>Agaricomycetidae</taxon>
        <taxon>Agaricales</taxon>
        <taxon>Marasmiineae</taxon>
        <taxon>Mycenaceae</taxon>
        <taxon>Mycena</taxon>
    </lineage>
</organism>
<evidence type="ECO:0000256" key="1">
    <source>
        <dbReference type="SAM" id="MobiDB-lite"/>
    </source>
</evidence>
<comment type="caution">
    <text evidence="2">The sequence shown here is derived from an EMBL/GenBank/DDBJ whole genome shotgun (WGS) entry which is preliminary data.</text>
</comment>
<feature type="compositionally biased region" description="Pro residues" evidence="1">
    <location>
        <begin position="94"/>
        <end position="107"/>
    </location>
</feature>
<accession>A0AAD7I188</accession>
<keyword evidence="3" id="KW-1185">Reference proteome</keyword>
<feature type="compositionally biased region" description="Polar residues" evidence="1">
    <location>
        <begin position="34"/>
        <end position="44"/>
    </location>
</feature>
<evidence type="ECO:0000313" key="3">
    <source>
        <dbReference type="Proteomes" id="UP001215280"/>
    </source>
</evidence>
<feature type="compositionally biased region" description="Low complexity" evidence="1">
    <location>
        <begin position="67"/>
        <end position="78"/>
    </location>
</feature>
<name>A0AAD7I188_9AGAR</name>
<proteinExistence type="predicted"/>
<reference evidence="2" key="1">
    <citation type="submission" date="2023-03" db="EMBL/GenBank/DDBJ databases">
        <title>Massive genome expansion in bonnet fungi (Mycena s.s.) driven by repeated elements and novel gene families across ecological guilds.</title>
        <authorList>
            <consortium name="Lawrence Berkeley National Laboratory"/>
            <person name="Harder C.B."/>
            <person name="Miyauchi S."/>
            <person name="Viragh M."/>
            <person name="Kuo A."/>
            <person name="Thoen E."/>
            <person name="Andreopoulos B."/>
            <person name="Lu D."/>
            <person name="Skrede I."/>
            <person name="Drula E."/>
            <person name="Henrissat B."/>
            <person name="Morin E."/>
            <person name="Kohler A."/>
            <person name="Barry K."/>
            <person name="LaButti K."/>
            <person name="Morin E."/>
            <person name="Salamov A."/>
            <person name="Lipzen A."/>
            <person name="Mereny Z."/>
            <person name="Hegedus B."/>
            <person name="Baldrian P."/>
            <person name="Stursova M."/>
            <person name="Weitz H."/>
            <person name="Taylor A."/>
            <person name="Grigoriev I.V."/>
            <person name="Nagy L.G."/>
            <person name="Martin F."/>
            <person name="Kauserud H."/>
        </authorList>
    </citation>
    <scope>NUCLEOTIDE SEQUENCE</scope>
    <source>
        <strain evidence="2">CBHHK188m</strain>
    </source>
</reference>
<dbReference type="Proteomes" id="UP001215280">
    <property type="component" value="Unassembled WGS sequence"/>
</dbReference>
<gene>
    <name evidence="2" type="ORF">DFH07DRAFT_968317</name>
</gene>
<dbReference type="EMBL" id="JARJLG010000173">
    <property type="protein sequence ID" value="KAJ7732745.1"/>
    <property type="molecule type" value="Genomic_DNA"/>
</dbReference>
<sequence>MLHRATVHPPNSPSASTLSDKTAHAAHDPANPRGPTSSSLSSNVRAPKLHPSRFPIPALMPSPPPSRRASPLPVAARSTSALRAPKLHPASASAPPPFVPPSHDPRPPCPVPLLRIVVL</sequence>
<feature type="region of interest" description="Disordered" evidence="1">
    <location>
        <begin position="1"/>
        <end position="107"/>
    </location>
</feature>